<evidence type="ECO:0000259" key="1">
    <source>
        <dbReference type="Pfam" id="PF00561"/>
    </source>
</evidence>
<feature type="domain" description="AB hydrolase-1" evidence="1">
    <location>
        <begin position="58"/>
        <end position="312"/>
    </location>
</feature>
<sequence length="330" mass="34898">MAAIGVREVPKTGQRQSFRSARGSLASNLRGVMTPTPWTMTWQGATVGGMECGDRDGYPVLAFHGAPGSHVEGVAFADAPAAEVGVRLIAIDRPGMGMSTLSARERIVDFADTAAAVADRFQVDRFAVLGASAGGPFALASAYRLPDRVSKAVVVSSVAPFDDPAAMKGAGGVKPAGGLLILRRFPWLARPAAARMAQIVRKPRGLDAMIARMSATDRARIAGDDRLRDQLGENINTAFATGSRGVALDFQLLFARPWGFDPANITVPVDVWHGDADGNVPVEDGRRLARSIPDATFEEVAGAGHLLFVDHAATILRSIREDSSTVRKAD</sequence>
<dbReference type="PANTHER" id="PTHR43433">
    <property type="entry name" value="HYDROLASE, ALPHA/BETA FOLD FAMILY PROTEIN"/>
    <property type="match status" value="1"/>
</dbReference>
<dbReference type="Gene3D" id="3.40.50.1820">
    <property type="entry name" value="alpha/beta hydrolase"/>
    <property type="match status" value="1"/>
</dbReference>
<dbReference type="PANTHER" id="PTHR43433:SF10">
    <property type="entry name" value="AB HYDROLASE-1 DOMAIN-CONTAINING PROTEIN"/>
    <property type="match status" value="1"/>
</dbReference>
<organism evidence="2 3">
    <name type="scientific">Nocardia uniformis</name>
    <dbReference type="NCBI Taxonomy" id="53432"/>
    <lineage>
        <taxon>Bacteria</taxon>
        <taxon>Bacillati</taxon>
        <taxon>Actinomycetota</taxon>
        <taxon>Actinomycetes</taxon>
        <taxon>Mycobacteriales</taxon>
        <taxon>Nocardiaceae</taxon>
        <taxon>Nocardia</taxon>
    </lineage>
</organism>
<dbReference type="SUPFAM" id="SSF53474">
    <property type="entry name" value="alpha/beta-Hydrolases"/>
    <property type="match status" value="1"/>
</dbReference>
<reference evidence="2 3" key="1">
    <citation type="submission" date="2020-05" db="EMBL/GenBank/DDBJ databases">
        <title>MicrobeNet Type strains.</title>
        <authorList>
            <person name="Nicholson A.C."/>
        </authorList>
    </citation>
    <scope>NUCLEOTIDE SEQUENCE [LARGE SCALE GENOMIC DNA]</scope>
    <source>
        <strain evidence="2 3">JCM 3224</strain>
    </source>
</reference>
<dbReference type="EMBL" id="JABELX010000009">
    <property type="protein sequence ID" value="NNH72961.1"/>
    <property type="molecule type" value="Genomic_DNA"/>
</dbReference>
<dbReference type="AlphaFoldDB" id="A0A849CH82"/>
<dbReference type="InterPro" id="IPR050471">
    <property type="entry name" value="AB_hydrolase"/>
</dbReference>
<accession>A0A849CH82</accession>
<dbReference type="RefSeq" id="WP_157552688.1">
    <property type="nucleotide sequence ID" value="NZ_JABELX010000009.1"/>
</dbReference>
<gene>
    <name evidence="2" type="ORF">HLB23_24395</name>
</gene>
<dbReference type="PRINTS" id="PR00111">
    <property type="entry name" value="ABHYDROLASE"/>
</dbReference>
<dbReference type="InterPro" id="IPR029058">
    <property type="entry name" value="AB_hydrolase_fold"/>
</dbReference>
<keyword evidence="2" id="KW-0378">Hydrolase</keyword>
<comment type="caution">
    <text evidence="2">The sequence shown here is derived from an EMBL/GenBank/DDBJ whole genome shotgun (WGS) entry which is preliminary data.</text>
</comment>
<keyword evidence="3" id="KW-1185">Reference proteome</keyword>
<proteinExistence type="predicted"/>
<evidence type="ECO:0000313" key="3">
    <source>
        <dbReference type="Proteomes" id="UP000586827"/>
    </source>
</evidence>
<dbReference type="InterPro" id="IPR000073">
    <property type="entry name" value="AB_hydrolase_1"/>
</dbReference>
<dbReference type="GO" id="GO:0016787">
    <property type="term" value="F:hydrolase activity"/>
    <property type="evidence" value="ECO:0007669"/>
    <property type="project" value="UniProtKB-KW"/>
</dbReference>
<name>A0A849CH82_9NOCA</name>
<protein>
    <submittedName>
        <fullName evidence="2">Alpha/beta hydrolase</fullName>
    </submittedName>
</protein>
<dbReference type="Pfam" id="PF00561">
    <property type="entry name" value="Abhydrolase_1"/>
    <property type="match status" value="1"/>
</dbReference>
<dbReference type="Proteomes" id="UP000586827">
    <property type="component" value="Unassembled WGS sequence"/>
</dbReference>
<evidence type="ECO:0000313" key="2">
    <source>
        <dbReference type="EMBL" id="NNH72961.1"/>
    </source>
</evidence>